<gene>
    <name evidence="1" type="ORF">EU91_1644</name>
</gene>
<dbReference type="EMBL" id="JNAH01000008">
    <property type="protein sequence ID" value="KGF85542.1"/>
    <property type="molecule type" value="Genomic_DNA"/>
</dbReference>
<evidence type="ECO:0000313" key="2">
    <source>
        <dbReference type="Proteomes" id="UP000030598"/>
    </source>
</evidence>
<protein>
    <recommendedName>
        <fullName evidence="3">DUF2997 domain-containing protein</fullName>
    </recommendedName>
</protein>
<evidence type="ECO:0000313" key="1">
    <source>
        <dbReference type="EMBL" id="KGF85542.1"/>
    </source>
</evidence>
<proteinExistence type="predicted"/>
<dbReference type="InterPro" id="IPR021375">
    <property type="entry name" value="DUF2997"/>
</dbReference>
<comment type="caution">
    <text evidence="1">The sequence shown here is derived from an EMBL/GenBank/DDBJ whole genome shotgun (WGS) entry which is preliminary data.</text>
</comment>
<dbReference type="STRING" id="59925.EU91_1644"/>
<sequence length="74" mass="8315">MNLMPQKTLRFKIHQDGRVEETVEGFTGHSCIDATQNLEDALGKVTVMNKTSDAFISNDNENLNQLNNESNVTF</sequence>
<dbReference type="AlphaFoldDB" id="A0A0A1Z7K8"/>
<name>A0A0A1Z7K8_PROMR</name>
<accession>A0A0A1Z7K8</accession>
<organism evidence="1 2">
    <name type="scientific">Prochlorococcus marinus str. GP2</name>
    <dbReference type="NCBI Taxonomy" id="59925"/>
    <lineage>
        <taxon>Bacteria</taxon>
        <taxon>Bacillati</taxon>
        <taxon>Cyanobacteriota</taxon>
        <taxon>Cyanophyceae</taxon>
        <taxon>Synechococcales</taxon>
        <taxon>Prochlorococcaceae</taxon>
        <taxon>Prochlorococcus</taxon>
    </lineage>
</organism>
<dbReference type="Pfam" id="PF11211">
    <property type="entry name" value="DUF2997"/>
    <property type="match status" value="1"/>
</dbReference>
<reference evidence="2" key="1">
    <citation type="journal article" date="2014" name="Sci. Data">
        <title>Genomes of diverse isolates of the marine cyanobacterium Prochlorococcus.</title>
        <authorList>
            <person name="Biller S."/>
            <person name="Berube P."/>
            <person name="Thompson J."/>
            <person name="Kelly L."/>
            <person name="Roggensack S."/>
            <person name="Awad L."/>
            <person name="Roache-Johnson K."/>
            <person name="Ding H."/>
            <person name="Giovannoni S.J."/>
            <person name="Moore L.R."/>
            <person name="Chisholm S.W."/>
        </authorList>
    </citation>
    <scope>NUCLEOTIDE SEQUENCE [LARGE SCALE GENOMIC DNA]</scope>
    <source>
        <strain evidence="2">GP2</strain>
    </source>
</reference>
<dbReference type="eggNOG" id="ENOG5030PUQ">
    <property type="taxonomic scope" value="Bacteria"/>
</dbReference>
<evidence type="ECO:0008006" key="3">
    <source>
        <dbReference type="Google" id="ProtNLM"/>
    </source>
</evidence>
<dbReference type="Proteomes" id="UP000030598">
    <property type="component" value="Unassembled WGS sequence"/>
</dbReference>